<gene>
    <name evidence="1" type="ORF">GCM10010981_31540</name>
</gene>
<evidence type="ECO:0000313" key="2">
    <source>
        <dbReference type="Proteomes" id="UP000620046"/>
    </source>
</evidence>
<proteinExistence type="predicted"/>
<accession>A0ABQ1GAL2</accession>
<dbReference type="Proteomes" id="UP000620046">
    <property type="component" value="Unassembled WGS sequence"/>
</dbReference>
<evidence type="ECO:0000313" key="1">
    <source>
        <dbReference type="EMBL" id="GGA39973.1"/>
    </source>
</evidence>
<protein>
    <submittedName>
        <fullName evidence="1">Uncharacterized protein</fullName>
    </submittedName>
</protein>
<keyword evidence="2" id="KW-1185">Reference proteome</keyword>
<name>A0ABQ1GAL2_9GAMM</name>
<comment type="caution">
    <text evidence="1">The sequence shown here is derived from an EMBL/GenBank/DDBJ whole genome shotgun (WGS) entry which is preliminary data.</text>
</comment>
<sequence length="66" mass="7503">MKVSYVRGGPAWFRCSTGIIVAKLVERPNYEDLVSFHTGMMTKDNKGFYMKRFEALANSLKTLPVT</sequence>
<dbReference type="EMBL" id="BMJA01000002">
    <property type="protein sequence ID" value="GGA39973.1"/>
    <property type="molecule type" value="Genomic_DNA"/>
</dbReference>
<reference evidence="2" key="1">
    <citation type="journal article" date="2019" name="Int. J. Syst. Evol. Microbiol.">
        <title>The Global Catalogue of Microorganisms (GCM) 10K type strain sequencing project: providing services to taxonomists for standard genome sequencing and annotation.</title>
        <authorList>
            <consortium name="The Broad Institute Genomics Platform"/>
            <consortium name="The Broad Institute Genome Sequencing Center for Infectious Disease"/>
            <person name="Wu L."/>
            <person name="Ma J."/>
        </authorList>
    </citation>
    <scope>NUCLEOTIDE SEQUENCE [LARGE SCALE GENOMIC DNA]</scope>
    <source>
        <strain evidence="2">CGMCC 1.15439</strain>
    </source>
</reference>
<organism evidence="1 2">
    <name type="scientific">Dyella nitratireducens</name>
    <dbReference type="NCBI Taxonomy" id="1849580"/>
    <lineage>
        <taxon>Bacteria</taxon>
        <taxon>Pseudomonadati</taxon>
        <taxon>Pseudomonadota</taxon>
        <taxon>Gammaproteobacteria</taxon>
        <taxon>Lysobacterales</taxon>
        <taxon>Rhodanobacteraceae</taxon>
        <taxon>Dyella</taxon>
    </lineage>
</organism>